<keyword evidence="4 9" id="KW-0732">Signal</keyword>
<feature type="chain" id="PRO_5025569379" description="Malectin-like domain-containing protein" evidence="9">
    <location>
        <begin position="24"/>
        <end position="468"/>
    </location>
</feature>
<dbReference type="Pfam" id="PF13855">
    <property type="entry name" value="LRR_8"/>
    <property type="match status" value="1"/>
</dbReference>
<keyword evidence="8" id="KW-0675">Receptor</keyword>
<proteinExistence type="predicted"/>
<protein>
    <recommendedName>
        <fullName evidence="10">Malectin-like domain-containing protein</fullName>
    </recommendedName>
</protein>
<evidence type="ECO:0000259" key="10">
    <source>
        <dbReference type="Pfam" id="PF12819"/>
    </source>
</evidence>
<keyword evidence="3" id="KW-0812">Transmembrane</keyword>
<evidence type="ECO:0000256" key="3">
    <source>
        <dbReference type="ARBA" id="ARBA00022692"/>
    </source>
</evidence>
<dbReference type="Proteomes" id="UP000467841">
    <property type="component" value="Unassembled WGS sequence"/>
</dbReference>
<evidence type="ECO:0000313" key="11">
    <source>
        <dbReference type="EMBL" id="CAA7032174.1"/>
    </source>
</evidence>
<keyword evidence="5" id="KW-0677">Repeat</keyword>
<evidence type="ECO:0000256" key="9">
    <source>
        <dbReference type="SAM" id="SignalP"/>
    </source>
</evidence>
<keyword evidence="12" id="KW-1185">Reference proteome</keyword>
<accession>A0A6D2IZQ7</accession>
<dbReference type="Pfam" id="PF12819">
    <property type="entry name" value="Malectin_like"/>
    <property type="match status" value="1"/>
</dbReference>
<dbReference type="Gene3D" id="3.80.10.10">
    <property type="entry name" value="Ribonuclease Inhibitor"/>
    <property type="match status" value="1"/>
</dbReference>
<evidence type="ECO:0000256" key="5">
    <source>
        <dbReference type="ARBA" id="ARBA00022737"/>
    </source>
</evidence>
<dbReference type="EMBL" id="CACVBM020001118">
    <property type="protein sequence ID" value="CAA7032174.1"/>
    <property type="molecule type" value="Genomic_DNA"/>
</dbReference>
<sequence>MERSLGLMLLLIGTLAIIHIVEAQSPSQQGFISLDCGLPANEPSPYSEATTEIQFSTDATYIKSGKIEGTRNCYNVPVEKGRNHLIRGWFFYGNYDGLDVRPKFDLYLGPNPWATIDLEKRVNGTTKEIFHIPTSNSLQICLVKTGVTTPLISALEIRPLGNNSYITKSGSLSLMFRLYLTQSTRYIRYKNDIYDRQWLAYFQDEWTQVSTTSIVANNNSYDPPKAALATAAIPTNASEPLTLEWSNPEKPDDQYYMYRHFAEIQDLRSTDTREFNMVWNGEVISAEPIIPNKLRVSTSFSVSPRNCPGGECMFQLIRTSRSTLPPLLNAFEIFTVIQFPQSETNETEVAAMRNIESTYGLSRINWQGDPCFPQQLRWDALNCSNTDITTPPRITSLNMSSSGLTGSIAAAIQNLTLLEKLDLSSNNLTGEVPEFLGNMQSLFFINLSGNDLNGTIPQSLQRKGLELL</sequence>
<dbReference type="GO" id="GO:0016020">
    <property type="term" value="C:membrane"/>
    <property type="evidence" value="ECO:0007669"/>
    <property type="project" value="UniProtKB-SubCell"/>
</dbReference>
<gene>
    <name evidence="11" type="ORF">MERR_LOCUS19409</name>
</gene>
<evidence type="ECO:0000256" key="7">
    <source>
        <dbReference type="ARBA" id="ARBA00023136"/>
    </source>
</evidence>
<evidence type="ECO:0000256" key="4">
    <source>
        <dbReference type="ARBA" id="ARBA00022729"/>
    </source>
</evidence>
<organism evidence="11 12">
    <name type="scientific">Microthlaspi erraticum</name>
    <dbReference type="NCBI Taxonomy" id="1685480"/>
    <lineage>
        <taxon>Eukaryota</taxon>
        <taxon>Viridiplantae</taxon>
        <taxon>Streptophyta</taxon>
        <taxon>Embryophyta</taxon>
        <taxon>Tracheophyta</taxon>
        <taxon>Spermatophyta</taxon>
        <taxon>Magnoliopsida</taxon>
        <taxon>eudicotyledons</taxon>
        <taxon>Gunneridae</taxon>
        <taxon>Pentapetalae</taxon>
        <taxon>rosids</taxon>
        <taxon>malvids</taxon>
        <taxon>Brassicales</taxon>
        <taxon>Brassicaceae</taxon>
        <taxon>Coluteocarpeae</taxon>
        <taxon>Microthlaspi</taxon>
    </lineage>
</organism>
<keyword evidence="6" id="KW-1133">Transmembrane helix</keyword>
<name>A0A6D2IZQ7_9BRAS</name>
<evidence type="ECO:0000256" key="2">
    <source>
        <dbReference type="ARBA" id="ARBA00022614"/>
    </source>
</evidence>
<evidence type="ECO:0000313" key="12">
    <source>
        <dbReference type="Proteomes" id="UP000467841"/>
    </source>
</evidence>
<dbReference type="PANTHER" id="PTHR45631:SF133">
    <property type="entry name" value="PROTEIN KINASE DOMAIN-CONTAINING PROTEIN"/>
    <property type="match status" value="1"/>
</dbReference>
<evidence type="ECO:0000256" key="8">
    <source>
        <dbReference type="ARBA" id="ARBA00023170"/>
    </source>
</evidence>
<dbReference type="InterPro" id="IPR001611">
    <property type="entry name" value="Leu-rich_rpt"/>
</dbReference>
<dbReference type="PANTHER" id="PTHR45631">
    <property type="entry name" value="OS07G0107800 PROTEIN-RELATED"/>
    <property type="match status" value="1"/>
</dbReference>
<keyword evidence="2" id="KW-0433">Leucine-rich repeat</keyword>
<evidence type="ECO:0000256" key="6">
    <source>
        <dbReference type="ARBA" id="ARBA00022989"/>
    </source>
</evidence>
<dbReference type="InterPro" id="IPR024788">
    <property type="entry name" value="Malectin-like_Carb-bd_dom"/>
</dbReference>
<reference evidence="11" key="1">
    <citation type="submission" date="2020-01" db="EMBL/GenBank/DDBJ databases">
        <authorList>
            <person name="Mishra B."/>
        </authorList>
    </citation>
    <scope>NUCLEOTIDE SEQUENCE [LARGE SCALE GENOMIC DNA]</scope>
</reference>
<keyword evidence="7" id="KW-0472">Membrane</keyword>
<feature type="domain" description="Malectin-like" evidence="10">
    <location>
        <begin position="68"/>
        <end position="336"/>
    </location>
</feature>
<dbReference type="InterPro" id="IPR032675">
    <property type="entry name" value="LRR_dom_sf"/>
</dbReference>
<evidence type="ECO:0000256" key="1">
    <source>
        <dbReference type="ARBA" id="ARBA00004167"/>
    </source>
</evidence>
<dbReference type="AlphaFoldDB" id="A0A6D2IZQ7"/>
<comment type="subcellular location">
    <subcellularLocation>
        <location evidence="1">Membrane</location>
        <topology evidence="1">Single-pass membrane protein</topology>
    </subcellularLocation>
</comment>
<dbReference type="SUPFAM" id="SSF52058">
    <property type="entry name" value="L domain-like"/>
    <property type="match status" value="1"/>
</dbReference>
<dbReference type="FunFam" id="3.80.10.10:FF:000129">
    <property type="entry name" value="Leucine-rich repeat receptor-like kinase"/>
    <property type="match status" value="1"/>
</dbReference>
<dbReference type="OrthoDB" id="2017114at2759"/>
<feature type="signal peptide" evidence="9">
    <location>
        <begin position="1"/>
        <end position="23"/>
    </location>
</feature>
<comment type="caution">
    <text evidence="11">The sequence shown here is derived from an EMBL/GenBank/DDBJ whole genome shotgun (WGS) entry which is preliminary data.</text>
</comment>